<evidence type="ECO:0000313" key="8">
    <source>
        <dbReference type="EMBL" id="KAJ2907242.1"/>
    </source>
</evidence>
<feature type="domain" description="Anaphase-promoting complex subunit 4-like WD40" evidence="6">
    <location>
        <begin position="30"/>
        <end position="122"/>
    </location>
</feature>
<dbReference type="SUPFAM" id="SSF50978">
    <property type="entry name" value="WD40 repeat-like"/>
    <property type="match status" value="1"/>
</dbReference>
<keyword evidence="5" id="KW-0131">Cell cycle</keyword>
<sequence>MSSSLLLLGRNKFPAQFSAAELGSGGPTCSPTIDLVAFIPEASNGEWVYVWRTNGQLVHKTNLRYHQQAHAICWKPDGQFLAIGWDDGFVRLVGLENSKAAHQIMITDEDDVLISHISWAKNHTRKSTKYKTWSGAGLLSGDLKPGQITNKPDLPRALTFLEVDTALPKISPLPMDGGSGEDMFVFTTKSSLDFVFPPLKQEQDDIVDVLISGTTDGKIHLTVYDSFVVGTFDYHPPESLGISCPLNLSHHAFQPEVPTHALVFKPTSPDENFVVLAPLDLHFITSSPIDLSLLAAKTTTLQNLIRYLKQTQIHIFQRWQSTRDLPNRFLRPVREDLDSAKSGPKDIVASLYHSVLTGHMFPVVREWLVDIVAERGHKRWNKAVTEGLVAVRGLVHENLLPVLDRTAIVLSRLLGLARFHDDPEKIGFSEAQICQLLEIISCLSLAGNKILLIVMEEIEMFAAFSSWMRFEIDKQTSSSSDDLLEKEAQMDHARILAYIQKYLAASPMSVFLEQAPRPDYDLARATALQGQDLLDLLDATLQQREAGGSYVEGLPHVKFLVEFLSDQANVVFKNIAQAGKRMVRFGPSTKIELDGPISRIDVKIVTPSSKDATRTSIFSAFISERRPDEIYIFSTFLSSENGFAVSATTTSTGISLGGGRVMDLKFLDDKTLLLVWSQESEPPLLLHLPYRSEELTYVPQTPGPPPLPHNLIPSQVLGVFEGVRFTGLAANDGFIPYSMEIRESCESRGKVPTRICLLGKDRLEYRVYALPENQRLEDDA</sequence>
<dbReference type="Pfam" id="PF12896">
    <property type="entry name" value="ANAPC4"/>
    <property type="match status" value="1"/>
</dbReference>
<dbReference type="InterPro" id="IPR015943">
    <property type="entry name" value="WD40/YVTN_repeat-like_dom_sf"/>
</dbReference>
<evidence type="ECO:0000256" key="5">
    <source>
        <dbReference type="ARBA" id="ARBA00023306"/>
    </source>
</evidence>
<keyword evidence="9" id="KW-1185">Reference proteome</keyword>
<dbReference type="AlphaFoldDB" id="A0AAD5WW61"/>
<dbReference type="EMBL" id="JAKWBI020000003">
    <property type="protein sequence ID" value="KAJ2907242.1"/>
    <property type="molecule type" value="Genomic_DNA"/>
</dbReference>
<evidence type="ECO:0000259" key="7">
    <source>
        <dbReference type="Pfam" id="PF12896"/>
    </source>
</evidence>
<dbReference type="InterPro" id="IPR036322">
    <property type="entry name" value="WD40_repeat_dom_sf"/>
</dbReference>
<dbReference type="Gene3D" id="2.130.10.10">
    <property type="entry name" value="YVTN repeat-like/Quinoprotein amine dehydrogenase"/>
    <property type="match status" value="1"/>
</dbReference>
<keyword evidence="4" id="KW-0833">Ubl conjugation pathway</keyword>
<dbReference type="GO" id="GO:0070979">
    <property type="term" value="P:protein K11-linked ubiquitination"/>
    <property type="evidence" value="ECO:0007669"/>
    <property type="project" value="TreeGrafter"/>
</dbReference>
<keyword evidence="2" id="KW-0132">Cell division</keyword>
<dbReference type="PANTHER" id="PTHR13260:SF0">
    <property type="entry name" value="ANAPHASE-PROMOTING COMPLEX SUBUNIT 4"/>
    <property type="match status" value="1"/>
</dbReference>
<evidence type="ECO:0000313" key="9">
    <source>
        <dbReference type="Proteomes" id="UP001201980"/>
    </source>
</evidence>
<evidence type="ECO:0000256" key="1">
    <source>
        <dbReference type="ARBA" id="ARBA00016067"/>
    </source>
</evidence>
<organism evidence="8 9">
    <name type="scientific">Zalerion maritima</name>
    <dbReference type="NCBI Taxonomy" id="339359"/>
    <lineage>
        <taxon>Eukaryota</taxon>
        <taxon>Fungi</taxon>
        <taxon>Dikarya</taxon>
        <taxon>Ascomycota</taxon>
        <taxon>Pezizomycotina</taxon>
        <taxon>Sordariomycetes</taxon>
        <taxon>Lulworthiomycetidae</taxon>
        <taxon>Lulworthiales</taxon>
        <taxon>Lulworthiaceae</taxon>
        <taxon>Zalerion</taxon>
    </lineage>
</organism>
<dbReference type="GO" id="GO:0034399">
    <property type="term" value="C:nuclear periphery"/>
    <property type="evidence" value="ECO:0007669"/>
    <property type="project" value="TreeGrafter"/>
</dbReference>
<reference evidence="8" key="1">
    <citation type="submission" date="2022-07" db="EMBL/GenBank/DDBJ databases">
        <title>Draft genome sequence of Zalerion maritima ATCC 34329, a (micro)plastics degrading marine fungus.</title>
        <authorList>
            <person name="Paco A."/>
            <person name="Goncalves M.F.M."/>
            <person name="Rocha-Santos T.A.P."/>
            <person name="Alves A."/>
        </authorList>
    </citation>
    <scope>NUCLEOTIDE SEQUENCE</scope>
    <source>
        <strain evidence="8">ATCC 34329</strain>
    </source>
</reference>
<proteinExistence type="predicted"/>
<evidence type="ECO:0000256" key="3">
    <source>
        <dbReference type="ARBA" id="ARBA00022776"/>
    </source>
</evidence>
<dbReference type="InterPro" id="IPR024977">
    <property type="entry name" value="Apc4-like_WD40_dom"/>
</dbReference>
<accession>A0AAD5WW61</accession>
<evidence type="ECO:0000256" key="4">
    <source>
        <dbReference type="ARBA" id="ARBA00022786"/>
    </source>
</evidence>
<dbReference type="InterPro" id="IPR024790">
    <property type="entry name" value="APC4_long_dom"/>
</dbReference>
<protein>
    <recommendedName>
        <fullName evidence="1">Anaphase-promoting complex subunit 4</fullName>
    </recommendedName>
</protein>
<feature type="domain" description="Anaphase-promoting complex subunit 4 long" evidence="7">
    <location>
        <begin position="276"/>
        <end position="477"/>
    </location>
</feature>
<dbReference type="GO" id="GO:0005680">
    <property type="term" value="C:anaphase-promoting complex"/>
    <property type="evidence" value="ECO:0007669"/>
    <property type="project" value="InterPro"/>
</dbReference>
<dbReference type="InterPro" id="IPR024789">
    <property type="entry name" value="APC4"/>
</dbReference>
<dbReference type="GO" id="GO:0031145">
    <property type="term" value="P:anaphase-promoting complex-dependent catabolic process"/>
    <property type="evidence" value="ECO:0007669"/>
    <property type="project" value="InterPro"/>
</dbReference>
<dbReference type="Proteomes" id="UP001201980">
    <property type="component" value="Unassembled WGS sequence"/>
</dbReference>
<name>A0AAD5WW61_9PEZI</name>
<dbReference type="Pfam" id="PF12894">
    <property type="entry name" value="ANAPC4_WD40"/>
    <property type="match status" value="1"/>
</dbReference>
<gene>
    <name evidence="8" type="ORF">MKZ38_006536</name>
</gene>
<keyword evidence="3" id="KW-0498">Mitosis</keyword>
<dbReference type="PANTHER" id="PTHR13260">
    <property type="entry name" value="ANAPHASE PROMOTING COMPLEX SUBUNIT 4 APC4"/>
    <property type="match status" value="1"/>
</dbReference>
<evidence type="ECO:0000256" key="2">
    <source>
        <dbReference type="ARBA" id="ARBA00022618"/>
    </source>
</evidence>
<comment type="caution">
    <text evidence="8">The sequence shown here is derived from an EMBL/GenBank/DDBJ whole genome shotgun (WGS) entry which is preliminary data.</text>
</comment>
<evidence type="ECO:0000259" key="6">
    <source>
        <dbReference type="Pfam" id="PF12894"/>
    </source>
</evidence>
<dbReference type="GO" id="GO:0051301">
    <property type="term" value="P:cell division"/>
    <property type="evidence" value="ECO:0007669"/>
    <property type="project" value="UniProtKB-KW"/>
</dbReference>